<dbReference type="Pfam" id="PF26267">
    <property type="entry name" value="DUF8070"/>
    <property type="match status" value="1"/>
</dbReference>
<protein>
    <recommendedName>
        <fullName evidence="2">DUF8070 domain-containing protein</fullName>
    </recommendedName>
</protein>
<accession>A0A384KAS0</accession>
<comment type="caution">
    <text evidence="3">The sequence shown here is derived from an EMBL/GenBank/DDBJ whole genome shotgun (WGS) entry which is preliminary data.</text>
</comment>
<feature type="transmembrane region" description="Helical" evidence="1">
    <location>
        <begin position="36"/>
        <end position="56"/>
    </location>
</feature>
<dbReference type="InterPro" id="IPR058383">
    <property type="entry name" value="DUF8070"/>
</dbReference>
<dbReference type="AlphaFoldDB" id="A0A384KAS0"/>
<evidence type="ECO:0000313" key="3">
    <source>
        <dbReference type="EMBL" id="ELY35791.1"/>
    </source>
</evidence>
<evidence type="ECO:0000259" key="2">
    <source>
        <dbReference type="Pfam" id="PF26267"/>
    </source>
</evidence>
<dbReference type="RefSeq" id="WP_004041444.1">
    <property type="nucleotide sequence ID" value="NC_013967.1"/>
</dbReference>
<feature type="transmembrane region" description="Helical" evidence="1">
    <location>
        <begin position="13"/>
        <end position="31"/>
    </location>
</feature>
<feature type="domain" description="DUF8070" evidence="2">
    <location>
        <begin position="5"/>
        <end position="118"/>
    </location>
</feature>
<proteinExistence type="predicted"/>
<keyword evidence="1" id="KW-0812">Transmembrane</keyword>
<feature type="transmembrane region" description="Helical" evidence="1">
    <location>
        <begin position="92"/>
        <end position="114"/>
    </location>
</feature>
<organism evidence="3 4">
    <name type="scientific">Haloferax volcanii (strain ATCC 29605 / DSM 3757 / JCM 8879 / NBRC 14742 / NCIMB 2012 / VKM B-1768 / DS2)</name>
    <name type="common">Halobacterium volcanii</name>
    <dbReference type="NCBI Taxonomy" id="309800"/>
    <lineage>
        <taxon>Archaea</taxon>
        <taxon>Methanobacteriati</taxon>
        <taxon>Methanobacteriota</taxon>
        <taxon>Stenosarchaea group</taxon>
        <taxon>Halobacteria</taxon>
        <taxon>Halobacteriales</taxon>
        <taxon>Haloferacaceae</taxon>
        <taxon>Haloferax</taxon>
    </lineage>
</organism>
<name>A0A384KAS0_HALVD</name>
<dbReference type="OrthoDB" id="293159at2157"/>
<gene>
    <name evidence="3" type="ORF">C498_03185</name>
</gene>
<sequence length="119" mass="12285">MPSTDVNALLKPLAIYTGLLGLVTVGAVYLATHSGLYMLGLTGVGVLLVVLGGGVVSQMGPSNVEHAGEKGGTNRVVSNAGLWSPVETDTSLRLTLLCYGVGVFLWSLVVFGVLRDTLV</sequence>
<reference evidence="3 4" key="2">
    <citation type="journal article" date="2014" name="PLoS Genet.">
        <title>Phylogenetically driven sequencing of extremely halophilic archaea reveals strategies for static and dynamic osmo-response.</title>
        <authorList>
            <person name="Becker E.A."/>
            <person name="Seitzer P.M."/>
            <person name="Tritt A."/>
            <person name="Larsen D."/>
            <person name="Krusor M."/>
            <person name="Yao A.I."/>
            <person name="Wu D."/>
            <person name="Madern D."/>
            <person name="Eisen J.A."/>
            <person name="Darling A.E."/>
            <person name="Facciotti M.T."/>
        </authorList>
    </citation>
    <scope>NUCLEOTIDE SEQUENCE [LARGE SCALE GENOMIC DNA]</scope>
    <source>
        <strain evidence="4">ATCC 29605 / DSM 3757 / JCM 8879 / NBRC 14742 / NCIMB 2012 / VKM B-1768 / DS2</strain>
    </source>
</reference>
<dbReference type="Proteomes" id="UP000011532">
    <property type="component" value="Unassembled WGS sequence"/>
</dbReference>
<keyword evidence="1" id="KW-1133">Transmembrane helix</keyword>
<evidence type="ECO:0000313" key="4">
    <source>
        <dbReference type="Proteomes" id="UP000011532"/>
    </source>
</evidence>
<dbReference type="EMBL" id="AOHU01000028">
    <property type="protein sequence ID" value="ELY35791.1"/>
    <property type="molecule type" value="Genomic_DNA"/>
</dbReference>
<evidence type="ECO:0000256" key="1">
    <source>
        <dbReference type="SAM" id="Phobius"/>
    </source>
</evidence>
<reference evidence="4" key="1">
    <citation type="submission" date="2012-11" db="EMBL/GenBank/DDBJ databases">
        <authorList>
            <person name="Becker E.A."/>
            <person name="Seitzer P."/>
            <person name="Tritt A."/>
            <person name="Larsen D."/>
            <person name="Yao A."/>
            <person name="Wu D."/>
            <person name="Darling A."/>
            <person name="Eisen J.A."/>
            <person name="Facciotti M.T."/>
        </authorList>
    </citation>
    <scope>NUCLEOTIDE SEQUENCE [LARGE SCALE GENOMIC DNA]</scope>
    <source>
        <strain evidence="4">ATCC 29605 / DSM 3757 / JCM 8879 / NBRC 14742 / NCIMB 2012 / VKM B-1768 / DS2</strain>
    </source>
</reference>
<dbReference type="GeneID" id="8924308"/>
<keyword evidence="1" id="KW-0472">Membrane</keyword>